<evidence type="ECO:0000313" key="3">
    <source>
        <dbReference type="EMBL" id="OTF69921.1"/>
    </source>
</evidence>
<dbReference type="AlphaFoldDB" id="A0A1Y3ANA3"/>
<dbReference type="Gene3D" id="1.10.555.10">
    <property type="entry name" value="Rho GTPase activation protein"/>
    <property type="match status" value="1"/>
</dbReference>
<dbReference type="GO" id="GO:0032956">
    <property type="term" value="P:regulation of actin cytoskeleton organization"/>
    <property type="evidence" value="ECO:0007669"/>
    <property type="project" value="TreeGrafter"/>
</dbReference>
<dbReference type="Pfam" id="PF00620">
    <property type="entry name" value="RhoGAP"/>
    <property type="match status" value="1"/>
</dbReference>
<name>A0A1Y3ANA3_EURMA</name>
<dbReference type="SUPFAM" id="SSF48350">
    <property type="entry name" value="GTPase activation domain, GAP"/>
    <property type="match status" value="1"/>
</dbReference>
<protein>
    <submittedName>
        <fullName evidence="3">RhoGAP-like protein</fullName>
    </submittedName>
</protein>
<keyword evidence="1" id="KW-0343">GTPase activation</keyword>
<dbReference type="GO" id="GO:0005096">
    <property type="term" value="F:GTPase activator activity"/>
    <property type="evidence" value="ECO:0007669"/>
    <property type="project" value="UniProtKB-KW"/>
</dbReference>
<feature type="domain" description="Rho-GAP" evidence="2">
    <location>
        <begin position="1"/>
        <end position="129"/>
    </location>
</feature>
<gene>
    <name evidence="3" type="ORF">BLA29_007971</name>
</gene>
<organism evidence="3 4">
    <name type="scientific">Euroglyphus maynei</name>
    <name type="common">Mayne's house dust mite</name>
    <dbReference type="NCBI Taxonomy" id="6958"/>
    <lineage>
        <taxon>Eukaryota</taxon>
        <taxon>Metazoa</taxon>
        <taxon>Ecdysozoa</taxon>
        <taxon>Arthropoda</taxon>
        <taxon>Chelicerata</taxon>
        <taxon>Arachnida</taxon>
        <taxon>Acari</taxon>
        <taxon>Acariformes</taxon>
        <taxon>Sarcoptiformes</taxon>
        <taxon>Astigmata</taxon>
        <taxon>Psoroptidia</taxon>
        <taxon>Analgoidea</taxon>
        <taxon>Pyroglyphidae</taxon>
        <taxon>Pyroglyphinae</taxon>
        <taxon>Euroglyphus</taxon>
    </lineage>
</organism>
<proteinExistence type="predicted"/>
<evidence type="ECO:0000313" key="4">
    <source>
        <dbReference type="Proteomes" id="UP000194236"/>
    </source>
</evidence>
<dbReference type="SMART" id="SM00324">
    <property type="entry name" value="RhoGAP"/>
    <property type="match status" value="1"/>
</dbReference>
<sequence length="129" mass="14848">MRNAFNAGRLESLTEMKNDAPAVVSTLKSYLRELPEPLLTFRLYPDWVEAAKESDPNERLKSIWTICTKLPEANRDNLCYLMKFLHELTKYSELNKMSSQNLAIALGPSLLWSEGDSYEYVWLVNSLSL</sequence>
<dbReference type="OrthoDB" id="19923at2759"/>
<dbReference type="InterPro" id="IPR008936">
    <property type="entry name" value="Rho_GTPase_activation_prot"/>
</dbReference>
<dbReference type="InterPro" id="IPR047165">
    <property type="entry name" value="RHG17/44/SH3BP1-like"/>
</dbReference>
<reference evidence="3 4" key="1">
    <citation type="submission" date="2017-03" db="EMBL/GenBank/DDBJ databases">
        <title>Genome Survey of Euroglyphus maynei.</title>
        <authorList>
            <person name="Arlian L.G."/>
            <person name="Morgan M.S."/>
            <person name="Rider S.D."/>
        </authorList>
    </citation>
    <scope>NUCLEOTIDE SEQUENCE [LARGE SCALE GENOMIC DNA]</scope>
    <source>
        <strain evidence="3">Arlian Lab</strain>
        <tissue evidence="3">Whole body</tissue>
    </source>
</reference>
<dbReference type="GO" id="GO:0007165">
    <property type="term" value="P:signal transduction"/>
    <property type="evidence" value="ECO:0007669"/>
    <property type="project" value="InterPro"/>
</dbReference>
<dbReference type="InterPro" id="IPR000198">
    <property type="entry name" value="RhoGAP_dom"/>
</dbReference>
<evidence type="ECO:0000259" key="2">
    <source>
        <dbReference type="PROSITE" id="PS50238"/>
    </source>
</evidence>
<dbReference type="Proteomes" id="UP000194236">
    <property type="component" value="Unassembled WGS sequence"/>
</dbReference>
<comment type="caution">
    <text evidence="3">The sequence shown here is derived from an EMBL/GenBank/DDBJ whole genome shotgun (WGS) entry which is preliminary data.</text>
</comment>
<dbReference type="PANTHER" id="PTHR14130:SF14">
    <property type="entry name" value="RHO GTPASE-ACTIVATING PROTEIN 92B"/>
    <property type="match status" value="1"/>
</dbReference>
<dbReference type="PANTHER" id="PTHR14130">
    <property type="entry name" value="3BP-1 RELATED RHOGAP"/>
    <property type="match status" value="1"/>
</dbReference>
<keyword evidence="4" id="KW-1185">Reference proteome</keyword>
<evidence type="ECO:0000256" key="1">
    <source>
        <dbReference type="ARBA" id="ARBA00022468"/>
    </source>
</evidence>
<dbReference type="PROSITE" id="PS50238">
    <property type="entry name" value="RHOGAP"/>
    <property type="match status" value="1"/>
</dbReference>
<dbReference type="EMBL" id="MUJZ01068128">
    <property type="protein sequence ID" value="OTF69921.1"/>
    <property type="molecule type" value="Genomic_DNA"/>
</dbReference>
<accession>A0A1Y3ANA3</accession>
<dbReference type="GO" id="GO:0035020">
    <property type="term" value="P:regulation of Rac protein signal transduction"/>
    <property type="evidence" value="ECO:0007669"/>
    <property type="project" value="TreeGrafter"/>
</dbReference>